<dbReference type="eggNOG" id="COG2197">
    <property type="taxonomic scope" value="Bacteria"/>
</dbReference>
<sequence>MEYRYFVRDLSLEVYLAVIASLFTALGVWAGAKLIKKTKIQQPGVDFAIDSKKLEETGISTREYEVLELMAQGHSNQEIADKLFVSLSTIKTHTTNLFSKLDVKRRTQAVQRAKELNLIP</sequence>
<dbReference type="GO" id="GO:0006355">
    <property type="term" value="P:regulation of DNA-templated transcription"/>
    <property type="evidence" value="ECO:0007669"/>
    <property type="project" value="InterPro"/>
</dbReference>
<dbReference type="AlphaFoldDB" id="L8JHH5"/>
<dbReference type="SUPFAM" id="SSF46894">
    <property type="entry name" value="C-terminal effector domain of the bipartite response regulators"/>
    <property type="match status" value="1"/>
</dbReference>
<keyword evidence="2" id="KW-0238">DNA-binding</keyword>
<keyword evidence="1" id="KW-0805">Transcription regulation</keyword>
<proteinExistence type="predicted"/>
<evidence type="ECO:0000259" key="5">
    <source>
        <dbReference type="PROSITE" id="PS50043"/>
    </source>
</evidence>
<dbReference type="SMART" id="SM00421">
    <property type="entry name" value="HTH_LUXR"/>
    <property type="match status" value="1"/>
</dbReference>
<keyword evidence="4" id="KW-0812">Transmembrane</keyword>
<comment type="caution">
    <text evidence="6">The sequence shown here is derived from an EMBL/GenBank/DDBJ whole genome shotgun (WGS) entry which is preliminary data.</text>
</comment>
<gene>
    <name evidence="6" type="ORF">C900_00555</name>
</gene>
<evidence type="ECO:0000313" key="7">
    <source>
        <dbReference type="Proteomes" id="UP000011135"/>
    </source>
</evidence>
<evidence type="ECO:0000256" key="3">
    <source>
        <dbReference type="ARBA" id="ARBA00023163"/>
    </source>
</evidence>
<dbReference type="Pfam" id="PF00196">
    <property type="entry name" value="GerE"/>
    <property type="match status" value="1"/>
</dbReference>
<feature type="transmembrane region" description="Helical" evidence="4">
    <location>
        <begin position="12"/>
        <end position="32"/>
    </location>
</feature>
<dbReference type="InterPro" id="IPR036388">
    <property type="entry name" value="WH-like_DNA-bd_sf"/>
</dbReference>
<keyword evidence="7" id="KW-1185">Reference proteome</keyword>
<dbReference type="CDD" id="cd06170">
    <property type="entry name" value="LuxR_C_like"/>
    <property type="match status" value="1"/>
</dbReference>
<keyword evidence="4" id="KW-1133">Transmembrane helix</keyword>
<organism evidence="6 7">
    <name type="scientific">Fulvivirga imtechensis AK7</name>
    <dbReference type="NCBI Taxonomy" id="1237149"/>
    <lineage>
        <taxon>Bacteria</taxon>
        <taxon>Pseudomonadati</taxon>
        <taxon>Bacteroidota</taxon>
        <taxon>Cytophagia</taxon>
        <taxon>Cytophagales</taxon>
        <taxon>Fulvivirgaceae</taxon>
        <taxon>Fulvivirga</taxon>
    </lineage>
</organism>
<dbReference type="Proteomes" id="UP000011135">
    <property type="component" value="Unassembled WGS sequence"/>
</dbReference>
<dbReference type="GO" id="GO:0003677">
    <property type="term" value="F:DNA binding"/>
    <property type="evidence" value="ECO:0007669"/>
    <property type="project" value="UniProtKB-KW"/>
</dbReference>
<evidence type="ECO:0000256" key="4">
    <source>
        <dbReference type="SAM" id="Phobius"/>
    </source>
</evidence>
<dbReference type="PROSITE" id="PS00622">
    <property type="entry name" value="HTH_LUXR_1"/>
    <property type="match status" value="1"/>
</dbReference>
<evidence type="ECO:0000256" key="2">
    <source>
        <dbReference type="ARBA" id="ARBA00023125"/>
    </source>
</evidence>
<evidence type="ECO:0000313" key="6">
    <source>
        <dbReference type="EMBL" id="ELR68291.1"/>
    </source>
</evidence>
<keyword evidence="4" id="KW-0472">Membrane</keyword>
<dbReference type="PRINTS" id="PR00038">
    <property type="entry name" value="HTHLUXR"/>
</dbReference>
<dbReference type="EMBL" id="AMZN01000123">
    <property type="protein sequence ID" value="ELR68291.1"/>
    <property type="molecule type" value="Genomic_DNA"/>
</dbReference>
<dbReference type="STRING" id="1237149.C900_00555"/>
<reference evidence="6 7" key="1">
    <citation type="submission" date="2012-12" db="EMBL/GenBank/DDBJ databases">
        <title>Genome assembly of Fulvivirga imtechensis AK7.</title>
        <authorList>
            <person name="Nupur N."/>
            <person name="Khatri I."/>
            <person name="Kumar R."/>
            <person name="Subramanian S."/>
            <person name="Pinnaka A."/>
        </authorList>
    </citation>
    <scope>NUCLEOTIDE SEQUENCE [LARGE SCALE GENOMIC DNA]</scope>
    <source>
        <strain evidence="6 7">AK7</strain>
    </source>
</reference>
<protein>
    <submittedName>
        <fullName evidence="6">Regulatory protein, LuxR</fullName>
    </submittedName>
</protein>
<accession>L8JHH5</accession>
<name>L8JHH5_9BACT</name>
<dbReference type="PANTHER" id="PTHR44688:SF16">
    <property type="entry name" value="DNA-BINDING TRANSCRIPTIONAL ACTIVATOR DEVR_DOSR"/>
    <property type="match status" value="1"/>
</dbReference>
<dbReference type="Gene3D" id="1.10.10.10">
    <property type="entry name" value="Winged helix-like DNA-binding domain superfamily/Winged helix DNA-binding domain"/>
    <property type="match status" value="1"/>
</dbReference>
<keyword evidence="3" id="KW-0804">Transcription</keyword>
<evidence type="ECO:0000256" key="1">
    <source>
        <dbReference type="ARBA" id="ARBA00023015"/>
    </source>
</evidence>
<dbReference type="PROSITE" id="PS50043">
    <property type="entry name" value="HTH_LUXR_2"/>
    <property type="match status" value="1"/>
</dbReference>
<dbReference type="InterPro" id="IPR016032">
    <property type="entry name" value="Sig_transdc_resp-reg_C-effctor"/>
</dbReference>
<dbReference type="PANTHER" id="PTHR44688">
    <property type="entry name" value="DNA-BINDING TRANSCRIPTIONAL ACTIVATOR DEVR_DOSR"/>
    <property type="match status" value="1"/>
</dbReference>
<feature type="domain" description="HTH luxR-type" evidence="5">
    <location>
        <begin position="50"/>
        <end position="117"/>
    </location>
</feature>
<dbReference type="InterPro" id="IPR000792">
    <property type="entry name" value="Tscrpt_reg_LuxR_C"/>
</dbReference>